<accession>A0A7N0VCJ6</accession>
<name>A0A7N0VCJ6_KALFE</name>
<feature type="region of interest" description="Disordered" evidence="1">
    <location>
        <begin position="1"/>
        <end position="98"/>
    </location>
</feature>
<dbReference type="Gramene" id="Kaladp0607s0020.1.v1.1">
    <property type="protein sequence ID" value="Kaladp0607s0020.1.v1.1"/>
    <property type="gene ID" value="Kaladp0607s0020.v1.1"/>
</dbReference>
<evidence type="ECO:0000313" key="3">
    <source>
        <dbReference type="Proteomes" id="UP000594263"/>
    </source>
</evidence>
<reference evidence="2" key="1">
    <citation type="submission" date="2021-01" db="UniProtKB">
        <authorList>
            <consortium name="EnsemblPlants"/>
        </authorList>
    </citation>
    <scope>IDENTIFICATION</scope>
</reference>
<keyword evidence="3" id="KW-1185">Reference proteome</keyword>
<evidence type="ECO:0000313" key="2">
    <source>
        <dbReference type="EnsemblPlants" id="Kaladp0607s0020.1.v1.1"/>
    </source>
</evidence>
<organism evidence="2 3">
    <name type="scientific">Kalanchoe fedtschenkoi</name>
    <name type="common">Lavender scallops</name>
    <name type="synonym">South American air plant</name>
    <dbReference type="NCBI Taxonomy" id="63787"/>
    <lineage>
        <taxon>Eukaryota</taxon>
        <taxon>Viridiplantae</taxon>
        <taxon>Streptophyta</taxon>
        <taxon>Embryophyta</taxon>
        <taxon>Tracheophyta</taxon>
        <taxon>Spermatophyta</taxon>
        <taxon>Magnoliopsida</taxon>
        <taxon>eudicotyledons</taxon>
        <taxon>Gunneridae</taxon>
        <taxon>Pentapetalae</taxon>
        <taxon>Saxifragales</taxon>
        <taxon>Crassulaceae</taxon>
        <taxon>Kalanchoe</taxon>
    </lineage>
</organism>
<dbReference type="EnsemblPlants" id="Kaladp0607s0020.1.v1.1">
    <property type="protein sequence ID" value="Kaladp0607s0020.1.v1.1"/>
    <property type="gene ID" value="Kaladp0607s0020.v1.1"/>
</dbReference>
<proteinExistence type="predicted"/>
<dbReference type="AlphaFoldDB" id="A0A7N0VCJ6"/>
<sequence>MGKGPLIISGPYPSGHIRLSAGPEHIPASGGNNPTHDPPHPHHPSPRLQLRKPLNPLVRTLPPPQLTQLRPQPAPQPPLPPLPPTLRSASPPVSLATARPADGAASLLPLPPSSGLLWLHLSTRDSSIC</sequence>
<dbReference type="Proteomes" id="UP000594263">
    <property type="component" value="Unplaced"/>
</dbReference>
<protein>
    <submittedName>
        <fullName evidence="2">Uncharacterized protein</fullName>
    </submittedName>
</protein>
<feature type="compositionally biased region" description="Pro residues" evidence="1">
    <location>
        <begin position="72"/>
        <end position="84"/>
    </location>
</feature>
<evidence type="ECO:0000256" key="1">
    <source>
        <dbReference type="SAM" id="MobiDB-lite"/>
    </source>
</evidence>